<accession>A0A556M867</accession>
<keyword evidence="3" id="KW-1185">Reference proteome</keyword>
<dbReference type="Gene3D" id="2.60.40.1180">
    <property type="entry name" value="Golgi alpha-mannosidase II"/>
    <property type="match status" value="1"/>
</dbReference>
<dbReference type="EMBL" id="VLPK01000008">
    <property type="protein sequence ID" value="TSJ35986.1"/>
    <property type="molecule type" value="Genomic_DNA"/>
</dbReference>
<dbReference type="AlphaFoldDB" id="A0A556M867"/>
<dbReference type="InterPro" id="IPR013780">
    <property type="entry name" value="Glyco_hydro_b"/>
</dbReference>
<gene>
    <name evidence="2" type="ORF">FO440_23460</name>
</gene>
<proteinExistence type="predicted"/>
<protein>
    <submittedName>
        <fullName evidence="2">DUF1939 domain-containing protein</fullName>
    </submittedName>
</protein>
<comment type="caution">
    <text evidence="2">The sequence shown here is derived from an EMBL/GenBank/DDBJ whole genome shotgun (WGS) entry which is preliminary data.</text>
</comment>
<organism evidence="2 3">
    <name type="scientific">Mucilaginibacter corticis</name>
    <dbReference type="NCBI Taxonomy" id="2597670"/>
    <lineage>
        <taxon>Bacteria</taxon>
        <taxon>Pseudomonadati</taxon>
        <taxon>Bacteroidota</taxon>
        <taxon>Sphingobacteriia</taxon>
        <taxon>Sphingobacteriales</taxon>
        <taxon>Sphingobacteriaceae</taxon>
        <taxon>Mucilaginibacter</taxon>
    </lineage>
</organism>
<evidence type="ECO:0000313" key="2">
    <source>
        <dbReference type="EMBL" id="TSJ35986.1"/>
    </source>
</evidence>
<dbReference type="Proteomes" id="UP000318733">
    <property type="component" value="Unassembled WGS sequence"/>
</dbReference>
<dbReference type="SUPFAM" id="SSF51011">
    <property type="entry name" value="Glycosyl hydrolase domain"/>
    <property type="match status" value="1"/>
</dbReference>
<evidence type="ECO:0000313" key="3">
    <source>
        <dbReference type="Proteomes" id="UP000318733"/>
    </source>
</evidence>
<dbReference type="RefSeq" id="WP_144250860.1">
    <property type="nucleotide sequence ID" value="NZ_VLPK01000008.1"/>
</dbReference>
<dbReference type="Pfam" id="PF09154">
    <property type="entry name" value="Alpha-amy_C_pro"/>
    <property type="match status" value="1"/>
</dbReference>
<sequence length="52" mass="5538">MNFNQAHGNGHRLAGKTLLDLLGNVAEEVALAENGWAEFKVMAASVSVWAAK</sequence>
<evidence type="ECO:0000259" key="1">
    <source>
        <dbReference type="Pfam" id="PF09154"/>
    </source>
</evidence>
<dbReference type="InterPro" id="IPR015237">
    <property type="entry name" value="Alpha-amylase_C_pro"/>
</dbReference>
<feature type="domain" description="Alpha-amylase C-terminal prokaryotic" evidence="1">
    <location>
        <begin position="13"/>
        <end position="50"/>
    </location>
</feature>
<name>A0A556M867_9SPHI</name>
<dbReference type="GO" id="GO:0004553">
    <property type="term" value="F:hydrolase activity, hydrolyzing O-glycosyl compounds"/>
    <property type="evidence" value="ECO:0007669"/>
    <property type="project" value="InterPro"/>
</dbReference>
<reference evidence="2 3" key="1">
    <citation type="submission" date="2019-07" db="EMBL/GenBank/DDBJ databases">
        <authorList>
            <person name="Huq M.A."/>
        </authorList>
    </citation>
    <scope>NUCLEOTIDE SEQUENCE [LARGE SCALE GENOMIC DNA]</scope>
    <source>
        <strain evidence="2 3">MAH-19</strain>
    </source>
</reference>